<dbReference type="EMBL" id="CH963920">
    <property type="protein sequence ID" value="EDW77984.2"/>
    <property type="molecule type" value="Genomic_DNA"/>
</dbReference>
<accession>B4N049</accession>
<keyword evidence="6 8" id="KW-0472">Membrane</keyword>
<feature type="transmembrane region" description="Helical" evidence="8">
    <location>
        <begin position="76"/>
        <end position="96"/>
    </location>
</feature>
<dbReference type="PROSITE" id="PS50850">
    <property type="entry name" value="MFS"/>
    <property type="match status" value="1"/>
</dbReference>
<feature type="domain" description="Kazal-like" evidence="11">
    <location>
        <begin position="488"/>
        <end position="543"/>
    </location>
</feature>
<evidence type="ECO:0000256" key="4">
    <source>
        <dbReference type="ARBA" id="ARBA00022692"/>
    </source>
</evidence>
<dbReference type="Pfam" id="PF07648">
    <property type="entry name" value="Kazal_2"/>
    <property type="match status" value="1"/>
</dbReference>
<feature type="transmembrane region" description="Helical" evidence="8">
    <location>
        <begin position="146"/>
        <end position="167"/>
    </location>
</feature>
<reference evidence="12 13" key="1">
    <citation type="journal article" date="2007" name="Nature">
        <title>Evolution of genes and genomes on the Drosophila phylogeny.</title>
        <authorList>
            <consortium name="Drosophila 12 Genomes Consortium"/>
            <person name="Clark A.G."/>
            <person name="Eisen M.B."/>
            <person name="Smith D.R."/>
            <person name="Bergman C.M."/>
            <person name="Oliver B."/>
            <person name="Markow T.A."/>
            <person name="Kaufman T.C."/>
            <person name="Kellis M."/>
            <person name="Gelbart W."/>
            <person name="Iyer V.N."/>
            <person name="Pollard D.A."/>
            <person name="Sackton T.B."/>
            <person name="Larracuente A.M."/>
            <person name="Singh N.D."/>
            <person name="Abad J.P."/>
            <person name="Abt D.N."/>
            <person name="Adryan B."/>
            <person name="Aguade M."/>
            <person name="Akashi H."/>
            <person name="Anderson W.W."/>
            <person name="Aquadro C.F."/>
            <person name="Ardell D.H."/>
            <person name="Arguello R."/>
            <person name="Artieri C.G."/>
            <person name="Barbash D.A."/>
            <person name="Barker D."/>
            <person name="Barsanti P."/>
            <person name="Batterham P."/>
            <person name="Batzoglou S."/>
            <person name="Begun D."/>
            <person name="Bhutkar A."/>
            <person name="Blanco E."/>
            <person name="Bosak S.A."/>
            <person name="Bradley R.K."/>
            <person name="Brand A.D."/>
            <person name="Brent M.R."/>
            <person name="Brooks A.N."/>
            <person name="Brown R.H."/>
            <person name="Butlin R.K."/>
            <person name="Caggese C."/>
            <person name="Calvi B.R."/>
            <person name="Bernardo de Carvalho A."/>
            <person name="Caspi A."/>
            <person name="Castrezana S."/>
            <person name="Celniker S.E."/>
            <person name="Chang J.L."/>
            <person name="Chapple C."/>
            <person name="Chatterji S."/>
            <person name="Chinwalla A."/>
            <person name="Civetta A."/>
            <person name="Clifton S.W."/>
            <person name="Comeron J.M."/>
            <person name="Costello J.C."/>
            <person name="Coyne J.A."/>
            <person name="Daub J."/>
            <person name="David R.G."/>
            <person name="Delcher A.L."/>
            <person name="Delehaunty K."/>
            <person name="Do C.B."/>
            <person name="Ebling H."/>
            <person name="Edwards K."/>
            <person name="Eickbush T."/>
            <person name="Evans J.D."/>
            <person name="Filipski A."/>
            <person name="Findeiss S."/>
            <person name="Freyhult E."/>
            <person name="Fulton L."/>
            <person name="Fulton R."/>
            <person name="Garcia A.C."/>
            <person name="Gardiner A."/>
            <person name="Garfield D.A."/>
            <person name="Garvin B.E."/>
            <person name="Gibson G."/>
            <person name="Gilbert D."/>
            <person name="Gnerre S."/>
            <person name="Godfrey J."/>
            <person name="Good R."/>
            <person name="Gotea V."/>
            <person name="Gravely B."/>
            <person name="Greenberg A.J."/>
            <person name="Griffiths-Jones S."/>
            <person name="Gross S."/>
            <person name="Guigo R."/>
            <person name="Gustafson E.A."/>
            <person name="Haerty W."/>
            <person name="Hahn M.W."/>
            <person name="Halligan D.L."/>
            <person name="Halpern A.L."/>
            <person name="Halter G.M."/>
            <person name="Han M.V."/>
            <person name="Heger A."/>
            <person name="Hillier L."/>
            <person name="Hinrichs A.S."/>
            <person name="Holmes I."/>
            <person name="Hoskins R.A."/>
            <person name="Hubisz M.J."/>
            <person name="Hultmark D."/>
            <person name="Huntley M.A."/>
            <person name="Jaffe D.B."/>
            <person name="Jagadeeshan S."/>
            <person name="Jeck W.R."/>
            <person name="Johnson J."/>
            <person name="Jones C.D."/>
            <person name="Jordan W.C."/>
            <person name="Karpen G.H."/>
            <person name="Kataoka E."/>
            <person name="Keightley P.D."/>
            <person name="Kheradpour P."/>
            <person name="Kirkness E.F."/>
            <person name="Koerich L.B."/>
            <person name="Kristiansen K."/>
            <person name="Kudrna D."/>
            <person name="Kulathinal R.J."/>
            <person name="Kumar S."/>
            <person name="Kwok R."/>
            <person name="Lander E."/>
            <person name="Langley C.H."/>
            <person name="Lapoint R."/>
            <person name="Lazzaro B.P."/>
            <person name="Lee S.J."/>
            <person name="Levesque L."/>
            <person name="Li R."/>
            <person name="Lin C.F."/>
            <person name="Lin M.F."/>
            <person name="Lindblad-Toh K."/>
            <person name="Llopart A."/>
            <person name="Long M."/>
            <person name="Low L."/>
            <person name="Lozovsky E."/>
            <person name="Lu J."/>
            <person name="Luo M."/>
            <person name="Machado C.A."/>
            <person name="Makalowski W."/>
            <person name="Marzo M."/>
            <person name="Matsuda M."/>
            <person name="Matzkin L."/>
            <person name="McAllister B."/>
            <person name="McBride C.S."/>
            <person name="McKernan B."/>
            <person name="McKernan K."/>
            <person name="Mendez-Lago M."/>
            <person name="Minx P."/>
            <person name="Mollenhauer M.U."/>
            <person name="Montooth K."/>
            <person name="Mount S.M."/>
            <person name="Mu X."/>
            <person name="Myers E."/>
            <person name="Negre B."/>
            <person name="Newfeld S."/>
            <person name="Nielsen R."/>
            <person name="Noor M.A."/>
            <person name="O'Grady P."/>
            <person name="Pachter L."/>
            <person name="Papaceit M."/>
            <person name="Parisi M.J."/>
            <person name="Parisi M."/>
            <person name="Parts L."/>
            <person name="Pedersen J.S."/>
            <person name="Pesole G."/>
            <person name="Phillippy A.M."/>
            <person name="Ponting C.P."/>
            <person name="Pop M."/>
            <person name="Porcelli D."/>
            <person name="Powell J.R."/>
            <person name="Prohaska S."/>
            <person name="Pruitt K."/>
            <person name="Puig M."/>
            <person name="Quesneville H."/>
            <person name="Ram K.R."/>
            <person name="Rand D."/>
            <person name="Rasmussen M.D."/>
            <person name="Reed L.K."/>
            <person name="Reenan R."/>
            <person name="Reily A."/>
            <person name="Remington K.A."/>
            <person name="Rieger T.T."/>
            <person name="Ritchie M.G."/>
            <person name="Robin C."/>
            <person name="Rogers Y.H."/>
            <person name="Rohde C."/>
            <person name="Rozas J."/>
            <person name="Rubenfield M.J."/>
            <person name="Ruiz A."/>
            <person name="Russo S."/>
            <person name="Salzberg S.L."/>
            <person name="Sanchez-Gracia A."/>
            <person name="Saranga D.J."/>
            <person name="Sato H."/>
            <person name="Schaeffer S.W."/>
            <person name="Schatz M.C."/>
            <person name="Schlenke T."/>
            <person name="Schwartz R."/>
            <person name="Segarra C."/>
            <person name="Singh R.S."/>
            <person name="Sirot L."/>
            <person name="Sirota M."/>
            <person name="Sisneros N.B."/>
            <person name="Smith C.D."/>
            <person name="Smith T.F."/>
            <person name="Spieth J."/>
            <person name="Stage D.E."/>
            <person name="Stark A."/>
            <person name="Stephan W."/>
            <person name="Strausberg R.L."/>
            <person name="Strempel S."/>
            <person name="Sturgill D."/>
            <person name="Sutton G."/>
            <person name="Sutton G.G."/>
            <person name="Tao W."/>
            <person name="Teichmann S."/>
            <person name="Tobari Y.N."/>
            <person name="Tomimura Y."/>
            <person name="Tsolas J.M."/>
            <person name="Valente V.L."/>
            <person name="Venter E."/>
            <person name="Venter J.C."/>
            <person name="Vicario S."/>
            <person name="Vieira F.G."/>
            <person name="Vilella A.J."/>
            <person name="Villasante A."/>
            <person name="Walenz B."/>
            <person name="Wang J."/>
            <person name="Wasserman M."/>
            <person name="Watts T."/>
            <person name="Wilson D."/>
            <person name="Wilson R.K."/>
            <person name="Wing R.A."/>
            <person name="Wolfner M.F."/>
            <person name="Wong A."/>
            <person name="Wong G.K."/>
            <person name="Wu C.I."/>
            <person name="Wu G."/>
            <person name="Yamamoto D."/>
            <person name="Yang H.P."/>
            <person name="Yang S.P."/>
            <person name="Yorke J.A."/>
            <person name="Yoshida K."/>
            <person name="Zdobnov E."/>
            <person name="Zhang P."/>
            <person name="Zhang Y."/>
            <person name="Zimin A.V."/>
            <person name="Baldwin J."/>
            <person name="Abdouelleil A."/>
            <person name="Abdulkadir J."/>
            <person name="Abebe A."/>
            <person name="Abera B."/>
            <person name="Abreu J."/>
            <person name="Acer S.C."/>
            <person name="Aftuck L."/>
            <person name="Alexander A."/>
            <person name="An P."/>
            <person name="Anderson E."/>
            <person name="Anderson S."/>
            <person name="Arachi H."/>
            <person name="Azer M."/>
            <person name="Bachantsang P."/>
            <person name="Barry A."/>
            <person name="Bayul T."/>
            <person name="Berlin A."/>
            <person name="Bessette D."/>
            <person name="Bloom T."/>
            <person name="Blye J."/>
            <person name="Boguslavskiy L."/>
            <person name="Bonnet C."/>
            <person name="Boukhgalter B."/>
            <person name="Bourzgui I."/>
            <person name="Brown A."/>
            <person name="Cahill P."/>
            <person name="Channer S."/>
            <person name="Cheshatsang Y."/>
            <person name="Chuda L."/>
            <person name="Citroen M."/>
            <person name="Collymore A."/>
            <person name="Cooke P."/>
            <person name="Costello M."/>
            <person name="D'Aco K."/>
            <person name="Daza R."/>
            <person name="De Haan G."/>
            <person name="DeGray S."/>
            <person name="DeMaso C."/>
            <person name="Dhargay N."/>
            <person name="Dooley K."/>
            <person name="Dooley E."/>
            <person name="Doricent M."/>
            <person name="Dorje P."/>
            <person name="Dorjee K."/>
            <person name="Dupes A."/>
            <person name="Elong R."/>
            <person name="Falk J."/>
            <person name="Farina A."/>
            <person name="Faro S."/>
            <person name="Ferguson D."/>
            <person name="Fisher S."/>
            <person name="Foley C.D."/>
            <person name="Franke A."/>
            <person name="Friedrich D."/>
            <person name="Gadbois L."/>
            <person name="Gearin G."/>
            <person name="Gearin C.R."/>
            <person name="Giannoukos G."/>
            <person name="Goode T."/>
            <person name="Graham J."/>
            <person name="Grandbois E."/>
            <person name="Grewal S."/>
            <person name="Gyaltsen K."/>
            <person name="Hafez N."/>
            <person name="Hagos B."/>
            <person name="Hall J."/>
            <person name="Henson C."/>
            <person name="Hollinger A."/>
            <person name="Honan T."/>
            <person name="Huard M.D."/>
            <person name="Hughes L."/>
            <person name="Hurhula B."/>
            <person name="Husby M.E."/>
            <person name="Kamat A."/>
            <person name="Kanga B."/>
            <person name="Kashin S."/>
            <person name="Khazanovich D."/>
            <person name="Kisner P."/>
            <person name="Lance K."/>
            <person name="Lara M."/>
            <person name="Lee W."/>
            <person name="Lennon N."/>
            <person name="Letendre F."/>
            <person name="LeVine R."/>
            <person name="Lipovsky A."/>
            <person name="Liu X."/>
            <person name="Liu J."/>
            <person name="Liu S."/>
            <person name="Lokyitsang T."/>
            <person name="Lokyitsang Y."/>
            <person name="Lubonja R."/>
            <person name="Lui A."/>
            <person name="MacDonald P."/>
            <person name="Magnisalis V."/>
            <person name="Maru K."/>
            <person name="Matthews C."/>
            <person name="McCusker W."/>
            <person name="McDonough S."/>
            <person name="Mehta T."/>
            <person name="Meldrim J."/>
            <person name="Meneus L."/>
            <person name="Mihai O."/>
            <person name="Mihalev A."/>
            <person name="Mihova T."/>
            <person name="Mittelman R."/>
            <person name="Mlenga V."/>
            <person name="Montmayeur A."/>
            <person name="Mulrain L."/>
            <person name="Navidi A."/>
            <person name="Naylor J."/>
            <person name="Negash T."/>
            <person name="Nguyen T."/>
            <person name="Nguyen N."/>
            <person name="Nicol R."/>
            <person name="Norbu C."/>
            <person name="Norbu N."/>
            <person name="Novod N."/>
            <person name="O'Neill B."/>
            <person name="Osman S."/>
            <person name="Markiewicz E."/>
            <person name="Oyono O.L."/>
            <person name="Patti C."/>
            <person name="Phunkhang P."/>
            <person name="Pierre F."/>
            <person name="Priest M."/>
            <person name="Raghuraman S."/>
            <person name="Rege F."/>
            <person name="Reyes R."/>
            <person name="Rise C."/>
            <person name="Rogov P."/>
            <person name="Ross K."/>
            <person name="Ryan E."/>
            <person name="Settipalli S."/>
            <person name="Shea T."/>
            <person name="Sherpa N."/>
            <person name="Shi L."/>
            <person name="Shih D."/>
            <person name="Sparrow T."/>
            <person name="Spaulding J."/>
            <person name="Stalker J."/>
            <person name="Stange-Thomann N."/>
            <person name="Stavropoulos S."/>
            <person name="Stone C."/>
            <person name="Strader C."/>
            <person name="Tesfaye S."/>
            <person name="Thomson T."/>
            <person name="Thoulutsang Y."/>
            <person name="Thoulutsang D."/>
            <person name="Topham K."/>
            <person name="Topping I."/>
            <person name="Tsamla T."/>
            <person name="Vassiliev H."/>
            <person name="Vo A."/>
            <person name="Wangchuk T."/>
            <person name="Wangdi T."/>
            <person name="Weiand M."/>
            <person name="Wilkinson J."/>
            <person name="Wilson A."/>
            <person name="Yadav S."/>
            <person name="Young G."/>
            <person name="Yu Q."/>
            <person name="Zembek L."/>
            <person name="Zhong D."/>
            <person name="Zimmer A."/>
            <person name="Zwirko Z."/>
            <person name="Jaffe D.B."/>
            <person name="Alvarez P."/>
            <person name="Brockman W."/>
            <person name="Butler J."/>
            <person name="Chin C."/>
            <person name="Gnerre S."/>
            <person name="Grabherr M."/>
            <person name="Kleber M."/>
            <person name="Mauceli E."/>
            <person name="MacCallum I."/>
        </authorList>
    </citation>
    <scope>NUCLEOTIDE SEQUENCE [LARGE SCALE GENOMIC DNA]</scope>
    <source>
        <strain evidence="13">Tucson 14030-0811.24</strain>
    </source>
</reference>
<evidence type="ECO:0000256" key="1">
    <source>
        <dbReference type="ARBA" id="ARBA00004651"/>
    </source>
</evidence>
<feature type="region of interest" description="Disordered" evidence="9">
    <location>
        <begin position="1"/>
        <end position="45"/>
    </location>
</feature>
<comment type="similarity">
    <text evidence="2 8">Belongs to the organo anion transporter (TC 2.A.60) family.</text>
</comment>
<dbReference type="Gene3D" id="3.30.60.30">
    <property type="match status" value="1"/>
</dbReference>
<evidence type="ECO:0000256" key="3">
    <source>
        <dbReference type="ARBA" id="ARBA00022475"/>
    </source>
</evidence>
<dbReference type="InterPro" id="IPR004156">
    <property type="entry name" value="OATP"/>
</dbReference>
<dbReference type="GO" id="GO:0016323">
    <property type="term" value="C:basolateral plasma membrane"/>
    <property type="evidence" value="ECO:0007669"/>
    <property type="project" value="TreeGrafter"/>
</dbReference>
<keyword evidence="8" id="KW-0813">Transport</keyword>
<feature type="transmembrane region" description="Helical" evidence="8">
    <location>
        <begin position="411"/>
        <end position="434"/>
    </location>
</feature>
<keyword evidence="8" id="KW-0406">Ion transport</keyword>
<feature type="transmembrane region" description="Helical" evidence="8">
    <location>
        <begin position="298"/>
        <end position="323"/>
    </location>
</feature>
<keyword evidence="7" id="KW-1015">Disulfide bond</keyword>
<dbReference type="SUPFAM" id="SSF103473">
    <property type="entry name" value="MFS general substrate transporter"/>
    <property type="match status" value="1"/>
</dbReference>
<comment type="caution">
    <text evidence="8">Lacks conserved residue(s) required for the propagation of feature annotation.</text>
</comment>
<dbReference type="OrthoDB" id="5062115at2759"/>
<dbReference type="PANTHER" id="PTHR11388">
    <property type="entry name" value="ORGANIC ANION TRANSPORTER"/>
    <property type="match status" value="1"/>
</dbReference>
<feature type="transmembrane region" description="Helical" evidence="8">
    <location>
        <begin position="446"/>
        <end position="467"/>
    </location>
</feature>
<dbReference type="Proteomes" id="UP000007798">
    <property type="component" value="Unassembled WGS sequence"/>
</dbReference>
<feature type="transmembrane region" description="Helical" evidence="8">
    <location>
        <begin position="376"/>
        <end position="399"/>
    </location>
</feature>
<dbReference type="PROSITE" id="PS51465">
    <property type="entry name" value="KAZAL_2"/>
    <property type="match status" value="1"/>
</dbReference>
<evidence type="ECO:0000313" key="13">
    <source>
        <dbReference type="Proteomes" id="UP000007798"/>
    </source>
</evidence>
<keyword evidence="5 8" id="KW-1133">Transmembrane helix</keyword>
<dbReference type="InterPro" id="IPR020846">
    <property type="entry name" value="MFS_dom"/>
</dbReference>
<evidence type="ECO:0000256" key="2">
    <source>
        <dbReference type="ARBA" id="ARBA00009657"/>
    </source>
</evidence>
<evidence type="ECO:0000256" key="9">
    <source>
        <dbReference type="SAM" id="MobiDB-lite"/>
    </source>
</evidence>
<feature type="compositionally biased region" description="Low complexity" evidence="9">
    <location>
        <begin position="22"/>
        <end position="43"/>
    </location>
</feature>
<dbReference type="PANTHER" id="PTHR11388:SF100">
    <property type="entry name" value="SOLUTE CARRIER ORGANIC ANION TRANSPORTER FAMILY MEMBER 4A1"/>
    <property type="match status" value="1"/>
</dbReference>
<dbReference type="FunCoup" id="B4N049">
    <property type="interactions" value="84"/>
</dbReference>
<dbReference type="Pfam" id="PF03137">
    <property type="entry name" value="OATP"/>
    <property type="match status" value="1"/>
</dbReference>
<evidence type="ECO:0000256" key="6">
    <source>
        <dbReference type="ARBA" id="ARBA00023136"/>
    </source>
</evidence>
<feature type="transmembrane region" description="Helical" evidence="8">
    <location>
        <begin position="251"/>
        <end position="278"/>
    </location>
</feature>
<feature type="transmembrane region" description="Helical" evidence="8">
    <location>
        <begin position="658"/>
        <end position="681"/>
    </location>
</feature>
<organism evidence="12 13">
    <name type="scientific">Drosophila willistoni</name>
    <name type="common">Fruit fly</name>
    <dbReference type="NCBI Taxonomy" id="7260"/>
    <lineage>
        <taxon>Eukaryota</taxon>
        <taxon>Metazoa</taxon>
        <taxon>Ecdysozoa</taxon>
        <taxon>Arthropoda</taxon>
        <taxon>Hexapoda</taxon>
        <taxon>Insecta</taxon>
        <taxon>Pterygota</taxon>
        <taxon>Neoptera</taxon>
        <taxon>Endopterygota</taxon>
        <taxon>Diptera</taxon>
        <taxon>Brachycera</taxon>
        <taxon>Muscomorpha</taxon>
        <taxon>Ephydroidea</taxon>
        <taxon>Drosophilidae</taxon>
        <taxon>Drosophila</taxon>
        <taxon>Sophophora</taxon>
    </lineage>
</organism>
<feature type="domain" description="Major facilitator superfamily (MFS) profile" evidence="10">
    <location>
        <begin position="77"/>
        <end position="681"/>
    </location>
</feature>
<keyword evidence="4 8" id="KW-0812">Transmembrane</keyword>
<dbReference type="SUPFAM" id="SSF100895">
    <property type="entry name" value="Kazal-type serine protease inhibitors"/>
    <property type="match status" value="1"/>
</dbReference>
<feature type="transmembrane region" description="Helical" evidence="8">
    <location>
        <begin position="567"/>
        <end position="589"/>
    </location>
</feature>
<dbReference type="InterPro" id="IPR036259">
    <property type="entry name" value="MFS_trans_sf"/>
</dbReference>
<dbReference type="GO" id="GO:0006811">
    <property type="term" value="P:monoatomic ion transport"/>
    <property type="evidence" value="ECO:0007669"/>
    <property type="project" value="UniProtKB-KW"/>
</dbReference>
<evidence type="ECO:0000256" key="8">
    <source>
        <dbReference type="RuleBase" id="RU362056"/>
    </source>
</evidence>
<feature type="transmembrane region" description="Helical" evidence="8">
    <location>
        <begin position="116"/>
        <end position="134"/>
    </location>
</feature>
<dbReference type="InterPro" id="IPR036058">
    <property type="entry name" value="Kazal_dom_sf"/>
</dbReference>
<evidence type="ECO:0000313" key="12">
    <source>
        <dbReference type="EMBL" id="EDW77984.2"/>
    </source>
</evidence>
<dbReference type="GO" id="GO:0043252">
    <property type="term" value="P:sodium-independent organic anion transport"/>
    <property type="evidence" value="ECO:0007669"/>
    <property type="project" value="TreeGrafter"/>
</dbReference>
<dbReference type="GO" id="GO:0015347">
    <property type="term" value="F:sodium-independent organic anion transmembrane transporter activity"/>
    <property type="evidence" value="ECO:0007669"/>
    <property type="project" value="TreeGrafter"/>
</dbReference>
<evidence type="ECO:0000259" key="11">
    <source>
        <dbReference type="PROSITE" id="PS51465"/>
    </source>
</evidence>
<evidence type="ECO:0000259" key="10">
    <source>
        <dbReference type="PROSITE" id="PS50850"/>
    </source>
</evidence>
<dbReference type="Gene3D" id="1.20.1250.20">
    <property type="entry name" value="MFS general substrate transporter like domains"/>
    <property type="match status" value="1"/>
</dbReference>
<protein>
    <recommendedName>
        <fullName evidence="8">Solute carrier organic anion transporter family member</fullName>
    </recommendedName>
</protein>
<dbReference type="CDD" id="cd17403">
    <property type="entry name" value="MFS_SLCO4_OATP4"/>
    <property type="match status" value="1"/>
</dbReference>
<dbReference type="InParanoid" id="B4N049"/>
<comment type="subcellular location">
    <subcellularLocation>
        <location evidence="1 8">Cell membrane</location>
        <topology evidence="1 8">Multi-pass membrane protein</topology>
    </subcellularLocation>
</comment>
<dbReference type="NCBIfam" id="TIGR00805">
    <property type="entry name" value="oat"/>
    <property type="match status" value="1"/>
</dbReference>
<evidence type="ECO:0000256" key="5">
    <source>
        <dbReference type="ARBA" id="ARBA00022989"/>
    </source>
</evidence>
<evidence type="ECO:0000256" key="7">
    <source>
        <dbReference type="ARBA" id="ARBA00023157"/>
    </source>
</evidence>
<keyword evidence="13" id="KW-1185">Reference proteome</keyword>
<gene>
    <name evidence="12" type="primary">Dwil\GK24772</name>
    <name evidence="12" type="ORF">Dwil_GK24772</name>
</gene>
<dbReference type="AlphaFoldDB" id="B4N049"/>
<dbReference type="InterPro" id="IPR002350">
    <property type="entry name" value="Kazal_dom"/>
</dbReference>
<name>B4N049_DROWI</name>
<dbReference type="eggNOG" id="KOG3626">
    <property type="taxonomic scope" value="Eukaryota"/>
</dbReference>
<keyword evidence="3" id="KW-1003">Cell membrane</keyword>
<dbReference type="HOGENOM" id="CLU_008954_1_2_1"/>
<proteinExistence type="inferred from homology"/>
<sequence length="700" mass="76608">MAPNAETDANASELAISVPPKRSNVNNNNSARSSRVGSSSSGSAREKNADGILMDQRFGWFNFSPQWLQCFCSAKWALFWLCWGGALQGLIVNGLINVSISTIERRFGLRSRQMGLVASGYDLASFVCLVPVTYYGGRKGASKPRFIAIGLLVMGLGSLVFLMPNFLVGNYRATIAEANVCEMGNLNPNQTMHSCEPSEDMGMGQEANESLSWTVWLFFGAQLLHGAGASPLFTLGVTYIDENVSKKMSSVYLGIYYTMATVGPAIGYVLGGQLLLIYTDWMTVDPTQLSLTSESKVWIGAWWMGFIFAAFICVLIAIPIFGYPKSLPGSEKLQLAKISEAHVSTKEKTKTETNEGSKRRLGELPKAVLALLKNPTFFFLNLAGATEGLVIAGFAAFLPKQIENQFSISPMLSALVMGLITVPAGGGGTFLGGYLVKKWQLACNGIIKMCLLASLIASLFTFCFLVSCPNPPFAGVTTAHDHTRSSSFNLEAKCNENCGCTRSNYDPICGIDGIMYYSPCFAGCQREDQVDMVKHYHNCSCIERGLKDFADLPDATNLMCDSTCDSLPLFVGLCFILMIFTFVATMPALSATLRCVQDEQRSFALGLQWIKVRLLGTIPAPLIFGALIDESCILWHESCDTEKGGACLVYDNFYISRYMWLLALICKLSSVVFFLCAWWFYKPPNPKTLDDTNPNQSAEI</sequence>